<evidence type="ECO:0000256" key="2">
    <source>
        <dbReference type="ARBA" id="ARBA00022806"/>
    </source>
</evidence>
<protein>
    <submittedName>
        <fullName evidence="5">PD-(D/E)XK nuclease superfamily protein</fullName>
    </submittedName>
</protein>
<keyword evidence="2" id="KW-0378">Hydrolase</keyword>
<feature type="domain" description="PD-(D/E)XK endonuclease-like" evidence="4">
    <location>
        <begin position="224"/>
        <end position="465"/>
    </location>
</feature>
<keyword evidence="3" id="KW-0234">DNA repair</keyword>
<sequence>MSALDRVEFHNVSVERALSALGRGGGSLHPGLVSYAQNAVRCYPFSAGPDGTRLVADRHFSVVREERGSQVRELYAWGRRYQSQDGRLREHRFLRFGRAGERERDPAQVALAAFTTACGDGGAWPTPWDTPFLTFRRAPAERVRVAEVGLADGSYQVLFDGSRAEAEAYYARYGRPRVEEILVGDVARPGAACVDCKLLTACSHPPRLPGLLGLTARPAPLRKVSASDLRYYQTCPAQAYLYSLRLPRVNEYGEAAHLGKAVHAWLEDLHRRPDGPPCRVSDLPLIDEDWAAGEWRLAEDAARAGARMLRQHLEICPLLFQETIGEVRVEPDLAFYDTAANAIVLAKPDLLYLDDGSWVWRETKTTQRTWSRDANWIGRYPQLALAIVLLARGALGGDPGGSRVELEILHPEDRDIVLLEPDDPETLALARRTLAELAEPWRADEVFAPRPGANCRTCPVSVWCPQRAKADEGVE</sequence>
<dbReference type="InterPro" id="IPR038726">
    <property type="entry name" value="PDDEXK_AddAB-type"/>
</dbReference>
<keyword evidence="2" id="KW-0347">Helicase</keyword>
<dbReference type="RefSeq" id="WP_253672193.1">
    <property type="nucleotide sequence ID" value="NZ_JAMTCP010000040.1"/>
</dbReference>
<keyword evidence="6" id="KW-1185">Reference proteome</keyword>
<reference evidence="5 6" key="1">
    <citation type="submission" date="2022-06" db="EMBL/GenBank/DDBJ databases">
        <title>Genomic Encyclopedia of Archaeal and Bacterial Type Strains, Phase II (KMG-II): from individual species to whole genera.</title>
        <authorList>
            <person name="Goeker M."/>
        </authorList>
    </citation>
    <scope>NUCLEOTIDE SEQUENCE [LARGE SCALE GENOMIC DNA]</scope>
    <source>
        <strain evidence="5 6">DSM 40477</strain>
    </source>
</reference>
<keyword evidence="2" id="KW-0067">ATP-binding</keyword>
<evidence type="ECO:0000313" key="6">
    <source>
        <dbReference type="Proteomes" id="UP001205311"/>
    </source>
</evidence>
<dbReference type="Proteomes" id="UP001205311">
    <property type="component" value="Unassembled WGS sequence"/>
</dbReference>
<evidence type="ECO:0000256" key="1">
    <source>
        <dbReference type="ARBA" id="ARBA00022763"/>
    </source>
</evidence>
<proteinExistence type="predicted"/>
<dbReference type="EMBL" id="JAMTCP010000040">
    <property type="protein sequence ID" value="MCP2261364.1"/>
    <property type="molecule type" value="Genomic_DNA"/>
</dbReference>
<comment type="caution">
    <text evidence="5">The sequence shown here is derived from an EMBL/GenBank/DDBJ whole genome shotgun (WGS) entry which is preliminary data.</text>
</comment>
<evidence type="ECO:0000259" key="4">
    <source>
        <dbReference type="Pfam" id="PF12705"/>
    </source>
</evidence>
<keyword evidence="1" id="KW-0227">DNA damage</keyword>
<gene>
    <name evidence="5" type="ORF">LX15_005088</name>
</gene>
<evidence type="ECO:0000256" key="3">
    <source>
        <dbReference type="ARBA" id="ARBA00023204"/>
    </source>
</evidence>
<organism evidence="5 6">
    <name type="scientific">Streptoalloteichus tenebrarius (strain ATCC 17920 / DSM 40477 / JCM 4838 / CBS 697.72 / NBRC 16177 / NCIMB 11028 / NRRL B-12390 / A12253. 1 / ISP 5477)</name>
    <name type="common">Streptomyces tenebrarius</name>
    <dbReference type="NCBI Taxonomy" id="1933"/>
    <lineage>
        <taxon>Bacteria</taxon>
        <taxon>Bacillati</taxon>
        <taxon>Actinomycetota</taxon>
        <taxon>Actinomycetes</taxon>
        <taxon>Pseudonocardiales</taxon>
        <taxon>Pseudonocardiaceae</taxon>
        <taxon>Streptoalloteichus</taxon>
    </lineage>
</organism>
<name>A0ABT1I0S7_STRSD</name>
<dbReference type="Pfam" id="PF12705">
    <property type="entry name" value="PDDEXK_1"/>
    <property type="match status" value="1"/>
</dbReference>
<dbReference type="Gene3D" id="3.90.320.10">
    <property type="match status" value="1"/>
</dbReference>
<dbReference type="InterPro" id="IPR011604">
    <property type="entry name" value="PDDEXK-like_dom_sf"/>
</dbReference>
<keyword evidence="2" id="KW-0547">Nucleotide-binding</keyword>
<accession>A0ABT1I0S7</accession>
<evidence type="ECO:0000313" key="5">
    <source>
        <dbReference type="EMBL" id="MCP2261364.1"/>
    </source>
</evidence>